<evidence type="ECO:0000256" key="1">
    <source>
        <dbReference type="ARBA" id="ARBA00020786"/>
    </source>
</evidence>
<dbReference type="InterPro" id="IPR002048">
    <property type="entry name" value="EF_hand_dom"/>
</dbReference>
<keyword evidence="6" id="KW-1185">Reference proteome</keyword>
<comment type="caution">
    <text evidence="5">The sequence shown here is derived from an EMBL/GenBank/DDBJ whole genome shotgun (WGS) entry which is preliminary data.</text>
</comment>
<dbReference type="Proteomes" id="UP001153069">
    <property type="component" value="Unassembled WGS sequence"/>
</dbReference>
<dbReference type="AlphaFoldDB" id="A0A9N8F2M1"/>
<feature type="domain" description="EF-hand" evidence="4">
    <location>
        <begin position="8"/>
        <end position="43"/>
    </location>
</feature>
<dbReference type="OrthoDB" id="1924968at2759"/>
<dbReference type="SMART" id="SM00054">
    <property type="entry name" value="EFh"/>
    <property type="match status" value="2"/>
</dbReference>
<organism evidence="5 6">
    <name type="scientific">Seminavis robusta</name>
    <dbReference type="NCBI Taxonomy" id="568900"/>
    <lineage>
        <taxon>Eukaryota</taxon>
        <taxon>Sar</taxon>
        <taxon>Stramenopiles</taxon>
        <taxon>Ochrophyta</taxon>
        <taxon>Bacillariophyta</taxon>
        <taxon>Bacillariophyceae</taxon>
        <taxon>Bacillariophycidae</taxon>
        <taxon>Naviculales</taxon>
        <taxon>Naviculaceae</taxon>
        <taxon>Seminavis</taxon>
    </lineage>
</organism>
<dbReference type="GO" id="GO:0005509">
    <property type="term" value="F:calcium ion binding"/>
    <property type="evidence" value="ECO:0007669"/>
    <property type="project" value="InterPro"/>
</dbReference>
<dbReference type="Gene3D" id="1.10.238.10">
    <property type="entry name" value="EF-hand"/>
    <property type="match status" value="2"/>
</dbReference>
<evidence type="ECO:0000256" key="3">
    <source>
        <dbReference type="ARBA" id="ARBA00022837"/>
    </source>
</evidence>
<dbReference type="PANTHER" id="PTHR23048:SF0">
    <property type="entry name" value="CALMODULIN LIKE 3"/>
    <property type="match status" value="1"/>
</dbReference>
<keyword evidence="3" id="KW-0106">Calcium</keyword>
<name>A0A9N8F2M1_9STRA</name>
<dbReference type="InterPro" id="IPR018247">
    <property type="entry name" value="EF_Hand_1_Ca_BS"/>
</dbReference>
<evidence type="ECO:0000256" key="2">
    <source>
        <dbReference type="ARBA" id="ARBA00022737"/>
    </source>
</evidence>
<dbReference type="SUPFAM" id="SSF47473">
    <property type="entry name" value="EF-hand"/>
    <property type="match status" value="1"/>
</dbReference>
<dbReference type="PROSITE" id="PS50222">
    <property type="entry name" value="EF_HAND_2"/>
    <property type="match status" value="2"/>
</dbReference>
<gene>
    <name evidence="5" type="ORF">SEMRO_2763_G336500.1</name>
</gene>
<dbReference type="FunFam" id="1.10.238.10:FF:000001">
    <property type="entry name" value="Calmodulin 1"/>
    <property type="match status" value="1"/>
</dbReference>
<dbReference type="GO" id="GO:0016460">
    <property type="term" value="C:myosin II complex"/>
    <property type="evidence" value="ECO:0007669"/>
    <property type="project" value="TreeGrafter"/>
</dbReference>
<reference evidence="5" key="1">
    <citation type="submission" date="2020-06" db="EMBL/GenBank/DDBJ databases">
        <authorList>
            <consortium name="Plant Systems Biology data submission"/>
        </authorList>
    </citation>
    <scope>NUCLEOTIDE SEQUENCE</scope>
    <source>
        <strain evidence="5">D6</strain>
    </source>
</reference>
<dbReference type="CDD" id="cd00051">
    <property type="entry name" value="EFh"/>
    <property type="match status" value="2"/>
</dbReference>
<dbReference type="PROSITE" id="PS00018">
    <property type="entry name" value="EF_HAND_1"/>
    <property type="match status" value="1"/>
</dbReference>
<dbReference type="PANTHER" id="PTHR23048">
    <property type="entry name" value="MYOSIN LIGHT CHAIN 1, 3"/>
    <property type="match status" value="1"/>
</dbReference>
<dbReference type="InterPro" id="IPR011992">
    <property type="entry name" value="EF-hand-dom_pair"/>
</dbReference>
<evidence type="ECO:0000313" key="5">
    <source>
        <dbReference type="EMBL" id="CAB9530146.1"/>
    </source>
</evidence>
<protein>
    <recommendedName>
        <fullName evidence="1">Calmodulin</fullName>
    </recommendedName>
</protein>
<evidence type="ECO:0000259" key="4">
    <source>
        <dbReference type="PROSITE" id="PS50222"/>
    </source>
</evidence>
<dbReference type="EMBL" id="CAICTM010002761">
    <property type="protein sequence ID" value="CAB9530146.1"/>
    <property type="molecule type" value="Genomic_DNA"/>
</dbReference>
<dbReference type="Pfam" id="PF13499">
    <property type="entry name" value="EF-hand_7"/>
    <property type="match status" value="1"/>
</dbReference>
<accession>A0A9N8F2M1</accession>
<sequence>MASIFTDDEKKQFKEVWKLFDKDGTGTVANKDVGTMIRAAGENLTEGEVMDHVADTGGSVDFNSFLEMMAKQSAASKDSEEEIVECFKVFDQEGKGYIAVSELKHIMTSLGEKLDDDEVTEMVSEATIEDGKVKYAELVKILMAG</sequence>
<keyword evidence="2" id="KW-0677">Repeat</keyword>
<proteinExistence type="predicted"/>
<evidence type="ECO:0000313" key="6">
    <source>
        <dbReference type="Proteomes" id="UP001153069"/>
    </source>
</evidence>
<dbReference type="InterPro" id="IPR050230">
    <property type="entry name" value="CALM/Myosin/TropC-like"/>
</dbReference>
<feature type="domain" description="EF-hand" evidence="4">
    <location>
        <begin position="78"/>
        <end position="113"/>
    </location>
</feature>